<dbReference type="Proteomes" id="UP001054945">
    <property type="component" value="Unassembled WGS sequence"/>
</dbReference>
<dbReference type="AlphaFoldDB" id="A0AAV4S2L1"/>
<gene>
    <name evidence="1" type="ORF">CEXT_581501</name>
</gene>
<dbReference type="EMBL" id="BPLR01008711">
    <property type="protein sequence ID" value="GIY26637.1"/>
    <property type="molecule type" value="Genomic_DNA"/>
</dbReference>
<protein>
    <submittedName>
        <fullName evidence="1">Uncharacterized protein</fullName>
    </submittedName>
</protein>
<accession>A0AAV4S2L1</accession>
<name>A0AAV4S2L1_CAEEX</name>
<keyword evidence="2" id="KW-1185">Reference proteome</keyword>
<organism evidence="1 2">
    <name type="scientific">Caerostris extrusa</name>
    <name type="common">Bark spider</name>
    <name type="synonym">Caerostris bankana</name>
    <dbReference type="NCBI Taxonomy" id="172846"/>
    <lineage>
        <taxon>Eukaryota</taxon>
        <taxon>Metazoa</taxon>
        <taxon>Ecdysozoa</taxon>
        <taxon>Arthropoda</taxon>
        <taxon>Chelicerata</taxon>
        <taxon>Arachnida</taxon>
        <taxon>Araneae</taxon>
        <taxon>Araneomorphae</taxon>
        <taxon>Entelegynae</taxon>
        <taxon>Araneoidea</taxon>
        <taxon>Araneidae</taxon>
        <taxon>Caerostris</taxon>
    </lineage>
</organism>
<evidence type="ECO:0000313" key="1">
    <source>
        <dbReference type="EMBL" id="GIY26637.1"/>
    </source>
</evidence>
<comment type="caution">
    <text evidence="1">The sequence shown here is derived from an EMBL/GenBank/DDBJ whole genome shotgun (WGS) entry which is preliminary data.</text>
</comment>
<sequence>MRESIREHTSMRTHAFKTPGQFCRTDASRTKSRSNSSHQKAPLIHGVRSKLCVLTSWRCWKLSRNFSKSHEVHGVKFEAPTLSSGVLVRDGFVLVSCLRMR</sequence>
<evidence type="ECO:0000313" key="2">
    <source>
        <dbReference type="Proteomes" id="UP001054945"/>
    </source>
</evidence>
<proteinExistence type="predicted"/>
<reference evidence="1 2" key="1">
    <citation type="submission" date="2021-06" db="EMBL/GenBank/DDBJ databases">
        <title>Caerostris extrusa draft genome.</title>
        <authorList>
            <person name="Kono N."/>
            <person name="Arakawa K."/>
        </authorList>
    </citation>
    <scope>NUCLEOTIDE SEQUENCE [LARGE SCALE GENOMIC DNA]</scope>
</reference>